<dbReference type="AlphaFoldDB" id="A0A9N9LNM1"/>
<sequence length="180" mass="19687">MPHQSKPHDLLGRPGPSSSRLAGHNAANEPPPDDEVEFVSERPVDRTRKRSASAAGLATENSRFRNPHRAIDVTINNLNTAIAKASTAITHASNHARNPEGELGEKLLEEAHYQAIFPWAGDPFRSTMNSAMHVVNTAIEDASTAITQVANSARNLQGVMGEEEDQFVYLVFETRIPRLS</sequence>
<name>A0A9N9LNM1_9HELO</name>
<evidence type="ECO:0000256" key="1">
    <source>
        <dbReference type="SAM" id="MobiDB-lite"/>
    </source>
</evidence>
<feature type="region of interest" description="Disordered" evidence="1">
    <location>
        <begin position="1"/>
        <end position="63"/>
    </location>
</feature>
<evidence type="ECO:0000313" key="2">
    <source>
        <dbReference type="EMBL" id="CAG8976407.1"/>
    </source>
</evidence>
<organism evidence="2 3">
    <name type="scientific">Hymenoscyphus albidus</name>
    <dbReference type="NCBI Taxonomy" id="595503"/>
    <lineage>
        <taxon>Eukaryota</taxon>
        <taxon>Fungi</taxon>
        <taxon>Dikarya</taxon>
        <taxon>Ascomycota</taxon>
        <taxon>Pezizomycotina</taxon>
        <taxon>Leotiomycetes</taxon>
        <taxon>Helotiales</taxon>
        <taxon>Helotiaceae</taxon>
        <taxon>Hymenoscyphus</taxon>
    </lineage>
</organism>
<proteinExistence type="predicted"/>
<evidence type="ECO:0000313" key="3">
    <source>
        <dbReference type="Proteomes" id="UP000701801"/>
    </source>
</evidence>
<dbReference type="Proteomes" id="UP000701801">
    <property type="component" value="Unassembled WGS sequence"/>
</dbReference>
<accession>A0A9N9LNM1</accession>
<dbReference type="OrthoDB" id="10388038at2759"/>
<feature type="compositionally biased region" description="Basic and acidic residues" evidence="1">
    <location>
        <begin position="1"/>
        <end position="11"/>
    </location>
</feature>
<protein>
    <submittedName>
        <fullName evidence="2">Uncharacterized protein</fullName>
    </submittedName>
</protein>
<comment type="caution">
    <text evidence="2">The sequence shown here is derived from an EMBL/GenBank/DDBJ whole genome shotgun (WGS) entry which is preliminary data.</text>
</comment>
<gene>
    <name evidence="2" type="ORF">HYALB_00008532</name>
</gene>
<dbReference type="EMBL" id="CAJVRM010000175">
    <property type="protein sequence ID" value="CAG8976407.1"/>
    <property type="molecule type" value="Genomic_DNA"/>
</dbReference>
<reference evidence="2" key="1">
    <citation type="submission" date="2021-07" db="EMBL/GenBank/DDBJ databases">
        <authorList>
            <person name="Durling M."/>
        </authorList>
    </citation>
    <scope>NUCLEOTIDE SEQUENCE</scope>
</reference>
<keyword evidence="3" id="KW-1185">Reference proteome</keyword>